<reference evidence="2 3" key="1">
    <citation type="submission" date="2016-03" db="EMBL/GenBank/DDBJ databases">
        <title>Acetic acid bacteria sequencing.</title>
        <authorList>
            <person name="Brandt J."/>
            <person name="Jakob F."/>
            <person name="Vogel R.F."/>
        </authorList>
    </citation>
    <scope>NUCLEOTIDE SEQUENCE [LARGE SCALE GENOMIC DNA]</scope>
    <source>
        <strain evidence="2 3">TMW2.1084</strain>
        <plasmid evidence="3">pac1084_1</plasmid>
    </source>
</reference>
<feature type="transmembrane region" description="Helical" evidence="1">
    <location>
        <begin position="14"/>
        <end position="33"/>
    </location>
</feature>
<keyword evidence="1" id="KW-0472">Membrane</keyword>
<evidence type="ECO:0000313" key="3">
    <source>
        <dbReference type="Proteomes" id="UP000189055"/>
    </source>
</evidence>
<accession>A0A1U9LJV1</accession>
<dbReference type="RefSeq" id="WP_077932303.1">
    <property type="nucleotide sequence ID" value="NZ_CP014688.1"/>
</dbReference>
<dbReference type="EMBL" id="CP014688">
    <property type="protein sequence ID" value="AQT06678.1"/>
    <property type="molecule type" value="Genomic_DNA"/>
</dbReference>
<organism evidence="2 3">
    <name type="scientific">Acetobacter persici</name>
    <dbReference type="NCBI Taxonomy" id="1076596"/>
    <lineage>
        <taxon>Bacteria</taxon>
        <taxon>Pseudomonadati</taxon>
        <taxon>Pseudomonadota</taxon>
        <taxon>Alphaproteobacteria</taxon>
        <taxon>Acetobacterales</taxon>
        <taxon>Acetobacteraceae</taxon>
        <taxon>Acetobacter</taxon>
    </lineage>
</organism>
<dbReference type="AlphaFoldDB" id="A0A1U9LJV1"/>
<keyword evidence="1" id="KW-0812">Transmembrane</keyword>
<dbReference type="KEGG" id="aper:A0U91_16875"/>
<dbReference type="Proteomes" id="UP000189055">
    <property type="component" value="Plasmid pAC1084_1"/>
</dbReference>
<keyword evidence="1" id="KW-1133">Transmembrane helix</keyword>
<geneLocation type="plasmid" evidence="3">
    <name>pac1084_1</name>
</geneLocation>
<sequence>MTPDIDKATRRRNAITNASCSLGVVASVTIASFCGDHAIIRFLSMSAAVVLVVIMFEICVTKLVASDEVVSHKWDGLK</sequence>
<protein>
    <submittedName>
        <fullName evidence="2">Uncharacterized protein</fullName>
    </submittedName>
</protein>
<keyword evidence="2" id="KW-0614">Plasmid</keyword>
<name>A0A1U9LJV1_9PROT</name>
<evidence type="ECO:0000313" key="2">
    <source>
        <dbReference type="EMBL" id="AQT06678.1"/>
    </source>
</evidence>
<proteinExistence type="predicted"/>
<gene>
    <name evidence="2" type="ORF">A0U91_16875</name>
</gene>
<feature type="transmembrane region" description="Helical" evidence="1">
    <location>
        <begin position="39"/>
        <end position="65"/>
    </location>
</feature>
<evidence type="ECO:0000256" key="1">
    <source>
        <dbReference type="SAM" id="Phobius"/>
    </source>
</evidence>